<feature type="transmembrane region" description="Helical" evidence="7">
    <location>
        <begin position="272"/>
        <end position="293"/>
    </location>
</feature>
<dbReference type="Gene3D" id="1.10.3720.10">
    <property type="entry name" value="MetI-like"/>
    <property type="match status" value="1"/>
</dbReference>
<dbReference type="AlphaFoldDB" id="A0A7Y9KL66"/>
<dbReference type="PANTHER" id="PTHR43744">
    <property type="entry name" value="ABC TRANSPORTER PERMEASE PROTEIN MG189-RELATED-RELATED"/>
    <property type="match status" value="1"/>
</dbReference>
<evidence type="ECO:0000256" key="2">
    <source>
        <dbReference type="ARBA" id="ARBA00022448"/>
    </source>
</evidence>
<evidence type="ECO:0000259" key="8">
    <source>
        <dbReference type="PROSITE" id="PS50928"/>
    </source>
</evidence>
<keyword evidence="6 7" id="KW-0472">Membrane</keyword>
<keyword evidence="3" id="KW-1003">Cell membrane</keyword>
<name>A0A7Y9KL66_9MICO</name>
<evidence type="ECO:0000256" key="4">
    <source>
        <dbReference type="ARBA" id="ARBA00022692"/>
    </source>
</evidence>
<feature type="transmembrane region" description="Helical" evidence="7">
    <location>
        <begin position="214"/>
        <end position="236"/>
    </location>
</feature>
<dbReference type="SUPFAM" id="SSF161098">
    <property type="entry name" value="MetI-like"/>
    <property type="match status" value="1"/>
</dbReference>
<dbReference type="PANTHER" id="PTHR43744:SF12">
    <property type="entry name" value="ABC TRANSPORTER PERMEASE PROTEIN MG189-RELATED"/>
    <property type="match status" value="1"/>
</dbReference>
<dbReference type="Proteomes" id="UP000576969">
    <property type="component" value="Unassembled WGS sequence"/>
</dbReference>
<organism evidence="9 10">
    <name type="scientific">Microbacterium immunditiarum</name>
    <dbReference type="NCBI Taxonomy" id="337480"/>
    <lineage>
        <taxon>Bacteria</taxon>
        <taxon>Bacillati</taxon>
        <taxon>Actinomycetota</taxon>
        <taxon>Actinomycetes</taxon>
        <taxon>Micrococcales</taxon>
        <taxon>Microbacteriaceae</taxon>
        <taxon>Microbacterium</taxon>
    </lineage>
</organism>
<dbReference type="GO" id="GO:0055085">
    <property type="term" value="P:transmembrane transport"/>
    <property type="evidence" value="ECO:0007669"/>
    <property type="project" value="InterPro"/>
</dbReference>
<comment type="similarity">
    <text evidence="7">Belongs to the binding-protein-dependent transport system permease family.</text>
</comment>
<feature type="domain" description="ABC transmembrane type-1" evidence="8">
    <location>
        <begin position="103"/>
        <end position="293"/>
    </location>
</feature>
<feature type="transmembrane region" description="Helical" evidence="7">
    <location>
        <begin position="42"/>
        <end position="63"/>
    </location>
</feature>
<evidence type="ECO:0000256" key="1">
    <source>
        <dbReference type="ARBA" id="ARBA00004651"/>
    </source>
</evidence>
<keyword evidence="5 7" id="KW-1133">Transmembrane helix</keyword>
<evidence type="ECO:0000256" key="7">
    <source>
        <dbReference type="RuleBase" id="RU363032"/>
    </source>
</evidence>
<evidence type="ECO:0000256" key="5">
    <source>
        <dbReference type="ARBA" id="ARBA00022989"/>
    </source>
</evidence>
<gene>
    <name evidence="9" type="ORF">BJ991_003623</name>
</gene>
<evidence type="ECO:0000256" key="3">
    <source>
        <dbReference type="ARBA" id="ARBA00022475"/>
    </source>
</evidence>
<dbReference type="RefSeq" id="WP_246301135.1">
    <property type="nucleotide sequence ID" value="NZ_JACCBV010000001.1"/>
</dbReference>
<reference evidence="9 10" key="1">
    <citation type="submission" date="2020-07" db="EMBL/GenBank/DDBJ databases">
        <title>Sequencing the genomes of 1000 actinobacteria strains.</title>
        <authorList>
            <person name="Klenk H.-P."/>
        </authorList>
    </citation>
    <scope>NUCLEOTIDE SEQUENCE [LARGE SCALE GENOMIC DNA]</scope>
    <source>
        <strain evidence="9 10">DSM 24662</strain>
    </source>
</reference>
<proteinExistence type="inferred from homology"/>
<feature type="transmembrane region" description="Helical" evidence="7">
    <location>
        <begin position="174"/>
        <end position="193"/>
    </location>
</feature>
<dbReference type="CDD" id="cd06261">
    <property type="entry name" value="TM_PBP2"/>
    <property type="match status" value="1"/>
</dbReference>
<dbReference type="InterPro" id="IPR000515">
    <property type="entry name" value="MetI-like"/>
</dbReference>
<evidence type="ECO:0000256" key="6">
    <source>
        <dbReference type="ARBA" id="ARBA00023136"/>
    </source>
</evidence>
<dbReference type="InterPro" id="IPR035906">
    <property type="entry name" value="MetI-like_sf"/>
</dbReference>
<dbReference type="GO" id="GO:0005886">
    <property type="term" value="C:plasma membrane"/>
    <property type="evidence" value="ECO:0007669"/>
    <property type="project" value="UniProtKB-SubCell"/>
</dbReference>
<keyword evidence="10" id="KW-1185">Reference proteome</keyword>
<evidence type="ECO:0000313" key="10">
    <source>
        <dbReference type="Proteomes" id="UP000576969"/>
    </source>
</evidence>
<protein>
    <submittedName>
        <fullName evidence="9">ABC-type glycerol-3-phosphate transport system permease component</fullName>
    </submittedName>
</protein>
<feature type="transmembrane region" description="Helical" evidence="7">
    <location>
        <begin position="140"/>
        <end position="162"/>
    </location>
</feature>
<dbReference type="EMBL" id="JACCBV010000001">
    <property type="protein sequence ID" value="NYE21595.1"/>
    <property type="molecule type" value="Genomic_DNA"/>
</dbReference>
<comment type="subcellular location">
    <subcellularLocation>
        <location evidence="1 7">Cell membrane</location>
        <topology evidence="1 7">Multi-pass membrane protein</topology>
    </subcellularLocation>
</comment>
<dbReference type="PROSITE" id="PS50928">
    <property type="entry name" value="ABC_TM1"/>
    <property type="match status" value="1"/>
</dbReference>
<keyword evidence="4 7" id="KW-0812">Transmembrane</keyword>
<keyword evidence="2 7" id="KW-0813">Transport</keyword>
<feature type="transmembrane region" description="Helical" evidence="7">
    <location>
        <begin position="102"/>
        <end position="128"/>
    </location>
</feature>
<dbReference type="Pfam" id="PF00528">
    <property type="entry name" value="BPD_transp_1"/>
    <property type="match status" value="1"/>
</dbReference>
<sequence>MTHTVIVREEQTASAREDRTATVPEKRSRPPRRRLMRTTNAGISYAILILGSVAFLIPFFWMLSTSLKTAGQVFSYPIEWLPDPWMWGNYVDLFEAAPFGRYLLNTVVLTFFGVLGTVVGSSIAGYAFARFRFRGRDTLFFIMLSTMMVPGWATLIPQFILFRELGWLDTYLPLIVPGFFATPFATFLMRQFFLSISPEIDDAAKIDGAGTFRIFFTIVLPQAKPALIIISLFSFMGNWNEFFGPLIYLTSQDMFPISLGIVNFVGEQSQNYPLMMAAATIAMAPCLILFFLAQRWFIQGVVITGVKG</sequence>
<accession>A0A7Y9KL66</accession>
<comment type="caution">
    <text evidence="9">The sequence shown here is derived from an EMBL/GenBank/DDBJ whole genome shotgun (WGS) entry which is preliminary data.</text>
</comment>
<evidence type="ECO:0000313" key="9">
    <source>
        <dbReference type="EMBL" id="NYE21595.1"/>
    </source>
</evidence>